<comment type="caution">
    <text evidence="4">The sequence shown here is derived from an EMBL/GenBank/DDBJ whole genome shotgun (WGS) entry which is preliminary data.</text>
</comment>
<reference evidence="4" key="1">
    <citation type="submission" date="2022-10" db="EMBL/GenBank/DDBJ databases">
        <title>Description of Fervidibacillus gen. nov. in the family Fervidibacillaceae fam. nov. with two species, Fervidibacillus albus sp. nov., and Fervidibacillus halotolerans sp. nov., isolated from tidal flat sediments.</title>
        <authorList>
            <person name="Kwon K.K."/>
            <person name="Yang S.-H."/>
        </authorList>
    </citation>
    <scope>NUCLEOTIDE SEQUENCE</scope>
    <source>
        <strain evidence="4">JCM 19140</strain>
    </source>
</reference>
<dbReference type="GO" id="GO:0030435">
    <property type="term" value="P:sporulation resulting in formation of a cellular spore"/>
    <property type="evidence" value="ECO:0007669"/>
    <property type="project" value="UniProtKB-KW"/>
</dbReference>
<comment type="subcellular location">
    <subcellularLocation>
        <location evidence="2">Spore core</location>
    </subcellularLocation>
</comment>
<feature type="compositionally biased region" description="Basic residues" evidence="3">
    <location>
        <begin position="30"/>
        <end position="40"/>
    </location>
</feature>
<accession>A0AAE3LP66</accession>
<dbReference type="GO" id="GO:0030436">
    <property type="term" value="P:asexual sporulation"/>
    <property type="evidence" value="ECO:0007669"/>
    <property type="project" value="UniProtKB-UniRule"/>
</dbReference>
<dbReference type="InterPro" id="IPR012614">
    <property type="entry name" value="SASP_SspP"/>
</dbReference>
<dbReference type="EMBL" id="JAOUSF010000005">
    <property type="protein sequence ID" value="MCU9614681.1"/>
    <property type="molecule type" value="Genomic_DNA"/>
</dbReference>
<feature type="region of interest" description="Disordered" evidence="3">
    <location>
        <begin position="1"/>
        <end position="48"/>
    </location>
</feature>
<keyword evidence="1 2" id="KW-0749">Sporulation</keyword>
<evidence type="ECO:0000256" key="2">
    <source>
        <dbReference type="HAMAP-Rule" id="MF_00666"/>
    </source>
</evidence>
<dbReference type="Pfam" id="PF08179">
    <property type="entry name" value="SspP"/>
    <property type="match status" value="1"/>
</dbReference>
<name>A0AAE3LP66_9BACI</name>
<evidence type="ECO:0000256" key="3">
    <source>
        <dbReference type="SAM" id="MobiDB-lite"/>
    </source>
</evidence>
<evidence type="ECO:0000313" key="4">
    <source>
        <dbReference type="EMBL" id="MCU9614681.1"/>
    </source>
</evidence>
<dbReference type="NCBIfam" id="NF006905">
    <property type="entry name" value="PRK09399.1"/>
    <property type="match status" value="1"/>
</dbReference>
<feature type="compositionally biased region" description="Basic and acidic residues" evidence="3">
    <location>
        <begin position="1"/>
        <end position="21"/>
    </location>
</feature>
<organism evidence="4 5">
    <name type="scientific">Perspicuibacillus lycopersici</name>
    <dbReference type="NCBI Taxonomy" id="1325689"/>
    <lineage>
        <taxon>Bacteria</taxon>
        <taxon>Bacillati</taxon>
        <taxon>Bacillota</taxon>
        <taxon>Bacilli</taxon>
        <taxon>Bacillales</taxon>
        <taxon>Bacillaceae</taxon>
        <taxon>Perspicuibacillus</taxon>
    </lineage>
</organism>
<dbReference type="AlphaFoldDB" id="A0AAE3LP66"/>
<proteinExistence type="evidence at transcript level"/>
<dbReference type="Proteomes" id="UP001209318">
    <property type="component" value="Unassembled WGS sequence"/>
</dbReference>
<dbReference type="HAMAP" id="MF_00666">
    <property type="entry name" value="SspP"/>
    <property type="match status" value="1"/>
</dbReference>
<keyword evidence="5" id="KW-1185">Reference proteome</keyword>
<evidence type="ECO:0000256" key="1">
    <source>
        <dbReference type="ARBA" id="ARBA00022969"/>
    </source>
</evidence>
<comment type="similarity">
    <text evidence="2">Belongs to the SspP family.</text>
</comment>
<sequence length="48" mass="5384">MVNKNDARSIRKNGDKGEHGTQPEPLSGSKKVKNHNHSRQNHNPGHDM</sequence>
<protein>
    <recommendedName>
        <fullName evidence="2">Small, acid-soluble spore protein P</fullName>
        <shortName evidence="2">SASP P</shortName>
    </recommendedName>
</protein>
<gene>
    <name evidence="2" type="primary">sspP</name>
    <name evidence="4" type="ORF">OEV98_14145</name>
</gene>
<evidence type="ECO:0000313" key="5">
    <source>
        <dbReference type="Proteomes" id="UP001209318"/>
    </source>
</evidence>
<comment type="induction">
    <text evidence="2">Expressed only in the forespore compartment of sporulating cells.</text>
</comment>
<dbReference type="RefSeq" id="WP_263074006.1">
    <property type="nucleotide sequence ID" value="NZ_JAOUSF010000005.1"/>
</dbReference>